<dbReference type="AlphaFoldDB" id="A0A0E0B9J4"/>
<dbReference type="Proteomes" id="UP000026961">
    <property type="component" value="Chromosome 10"/>
</dbReference>
<sequence length="147" mass="16389">MPPPQSRTPPALNGALLPLPLFPIWSPHLLAKIQSPGEEEHEPPPPSPLSSASEDGHVLLRTVTRCRHASPPTASSNFFLCSCALLLPRISHFFSTTISIGSKQAQLFSGNRFVGTPLHRLLRFYFYKMQIQRKEIIKEDSVARAYC</sequence>
<proteinExistence type="predicted"/>
<dbReference type="HOGENOM" id="CLU_1761730_0_0_1"/>
<dbReference type="Gramene" id="OGLUM10G07260.1">
    <property type="protein sequence ID" value="OGLUM10G07260.1"/>
    <property type="gene ID" value="OGLUM10G07260"/>
</dbReference>
<accession>A0A0E0B9J4</accession>
<reference evidence="2" key="1">
    <citation type="submission" date="2015-04" db="UniProtKB">
        <authorList>
            <consortium name="EnsemblPlants"/>
        </authorList>
    </citation>
    <scope>IDENTIFICATION</scope>
</reference>
<evidence type="ECO:0000256" key="1">
    <source>
        <dbReference type="SAM" id="MobiDB-lite"/>
    </source>
</evidence>
<evidence type="ECO:0000313" key="2">
    <source>
        <dbReference type="EnsemblPlants" id="OGLUM10G07260.1"/>
    </source>
</evidence>
<evidence type="ECO:0000313" key="3">
    <source>
        <dbReference type="Proteomes" id="UP000026961"/>
    </source>
</evidence>
<feature type="region of interest" description="Disordered" evidence="1">
    <location>
        <begin position="35"/>
        <end position="54"/>
    </location>
</feature>
<organism evidence="2">
    <name type="scientific">Oryza glumipatula</name>
    <dbReference type="NCBI Taxonomy" id="40148"/>
    <lineage>
        <taxon>Eukaryota</taxon>
        <taxon>Viridiplantae</taxon>
        <taxon>Streptophyta</taxon>
        <taxon>Embryophyta</taxon>
        <taxon>Tracheophyta</taxon>
        <taxon>Spermatophyta</taxon>
        <taxon>Magnoliopsida</taxon>
        <taxon>Liliopsida</taxon>
        <taxon>Poales</taxon>
        <taxon>Poaceae</taxon>
        <taxon>BOP clade</taxon>
        <taxon>Oryzoideae</taxon>
        <taxon>Oryzeae</taxon>
        <taxon>Oryzinae</taxon>
        <taxon>Oryza</taxon>
    </lineage>
</organism>
<dbReference type="EnsemblPlants" id="OGLUM10G07260.1">
    <property type="protein sequence ID" value="OGLUM10G07260.1"/>
    <property type="gene ID" value="OGLUM10G07260"/>
</dbReference>
<reference evidence="2" key="2">
    <citation type="submission" date="2018-05" db="EMBL/GenBank/DDBJ databases">
        <title>OgluRS3 (Oryza glumaepatula Reference Sequence Version 3).</title>
        <authorList>
            <person name="Zhang J."/>
            <person name="Kudrna D."/>
            <person name="Lee S."/>
            <person name="Talag J."/>
            <person name="Welchert J."/>
            <person name="Wing R.A."/>
        </authorList>
    </citation>
    <scope>NUCLEOTIDE SEQUENCE [LARGE SCALE GENOMIC DNA]</scope>
</reference>
<keyword evidence="3" id="KW-1185">Reference proteome</keyword>
<protein>
    <submittedName>
        <fullName evidence="2">Uncharacterized protein</fullName>
    </submittedName>
</protein>
<name>A0A0E0B9J4_9ORYZ</name>